<evidence type="ECO:0000313" key="3">
    <source>
        <dbReference type="Proteomes" id="UP000824120"/>
    </source>
</evidence>
<dbReference type="OrthoDB" id="1325784at2759"/>
<name>A0A9J6B279_SOLCO</name>
<sequence>MVERATPRGGAVARGHGRGHGRRPTRGRGHTPGPTRDRAVTPPPADEVARMGDEGEDKQIHKKEAPPQPTLEMINQVLIYLIQGQTPPTFSALAP</sequence>
<reference evidence="2 3" key="1">
    <citation type="submission" date="2020-09" db="EMBL/GenBank/DDBJ databases">
        <title>De no assembly of potato wild relative species, Solanum commersonii.</title>
        <authorList>
            <person name="Cho K."/>
        </authorList>
    </citation>
    <scope>NUCLEOTIDE SEQUENCE [LARGE SCALE GENOMIC DNA]</scope>
    <source>
        <strain evidence="2">LZ3.2</strain>
        <tissue evidence="2">Leaf</tissue>
    </source>
</reference>
<feature type="compositionally biased region" description="Basic and acidic residues" evidence="1">
    <location>
        <begin position="47"/>
        <end position="65"/>
    </location>
</feature>
<gene>
    <name evidence="2" type="ORF">H5410_002408</name>
</gene>
<comment type="caution">
    <text evidence="2">The sequence shown here is derived from an EMBL/GenBank/DDBJ whole genome shotgun (WGS) entry which is preliminary data.</text>
</comment>
<proteinExistence type="predicted"/>
<evidence type="ECO:0000256" key="1">
    <source>
        <dbReference type="SAM" id="MobiDB-lite"/>
    </source>
</evidence>
<keyword evidence="3" id="KW-1185">Reference proteome</keyword>
<feature type="region of interest" description="Disordered" evidence="1">
    <location>
        <begin position="1"/>
        <end position="69"/>
    </location>
</feature>
<dbReference type="EMBL" id="JACXVP010000001">
    <property type="protein sequence ID" value="KAG5630691.1"/>
    <property type="molecule type" value="Genomic_DNA"/>
</dbReference>
<accession>A0A9J6B279</accession>
<feature type="compositionally biased region" description="Basic residues" evidence="1">
    <location>
        <begin position="15"/>
        <end position="29"/>
    </location>
</feature>
<organism evidence="2 3">
    <name type="scientific">Solanum commersonii</name>
    <name type="common">Commerson's wild potato</name>
    <name type="synonym">Commerson's nightshade</name>
    <dbReference type="NCBI Taxonomy" id="4109"/>
    <lineage>
        <taxon>Eukaryota</taxon>
        <taxon>Viridiplantae</taxon>
        <taxon>Streptophyta</taxon>
        <taxon>Embryophyta</taxon>
        <taxon>Tracheophyta</taxon>
        <taxon>Spermatophyta</taxon>
        <taxon>Magnoliopsida</taxon>
        <taxon>eudicotyledons</taxon>
        <taxon>Gunneridae</taxon>
        <taxon>Pentapetalae</taxon>
        <taxon>asterids</taxon>
        <taxon>lamiids</taxon>
        <taxon>Solanales</taxon>
        <taxon>Solanaceae</taxon>
        <taxon>Solanoideae</taxon>
        <taxon>Solaneae</taxon>
        <taxon>Solanum</taxon>
    </lineage>
</organism>
<protein>
    <submittedName>
        <fullName evidence="2">Uncharacterized protein</fullName>
    </submittedName>
</protein>
<dbReference type="Proteomes" id="UP000824120">
    <property type="component" value="Chromosome 1"/>
</dbReference>
<evidence type="ECO:0000313" key="2">
    <source>
        <dbReference type="EMBL" id="KAG5630691.1"/>
    </source>
</evidence>
<dbReference type="AlphaFoldDB" id="A0A9J6B279"/>